<accession>A0A291GTU6</accession>
<dbReference type="PANTHER" id="PTHR43649">
    <property type="entry name" value="ARABINOSE-BINDING PROTEIN-RELATED"/>
    <property type="match status" value="1"/>
</dbReference>
<reference evidence="1 2" key="1">
    <citation type="journal article" date="2014" name="Int. J. Syst. Evol. Microbiol.">
        <title>Brachybacterium ginsengisoli sp. nov., isolated from soil of a ginseng field.</title>
        <authorList>
            <person name="Hoang V.A."/>
            <person name="Kim Y.J."/>
            <person name="Nguyen N.L."/>
            <person name="Yang D.C."/>
        </authorList>
    </citation>
    <scope>NUCLEOTIDE SEQUENCE [LARGE SCALE GENOMIC DNA]</scope>
    <source>
        <strain evidence="1 2">DCY80</strain>
    </source>
</reference>
<evidence type="ECO:0000313" key="2">
    <source>
        <dbReference type="Proteomes" id="UP000217889"/>
    </source>
</evidence>
<protein>
    <submittedName>
        <fullName evidence="1">Sugar ABC transporter substrate-binding protein</fullName>
    </submittedName>
</protein>
<evidence type="ECO:0000313" key="1">
    <source>
        <dbReference type="EMBL" id="ATG53617.1"/>
    </source>
</evidence>
<dbReference type="EMBL" id="CP023564">
    <property type="protein sequence ID" value="ATG53617.1"/>
    <property type="molecule type" value="Genomic_DNA"/>
</dbReference>
<name>A0A291GTU6_9MICO</name>
<sequence length="456" mass="48804">MRISPPPPAAGRRPGGAGLSRRRLLGAGALAASGAMLSGCSTPLGAGLLGSELDPGTVVYWNLFGGGDGVRMQDMQSAYREKNGPGSLQATTLAWGNPYYSKLTLATVGNQPPDVAVSHLTRAKPLWAGGILDPITEEDLAGVGLSSADFAQQAWTTQVTDGQNIAIPIDTHPFTLFYNKEVCEKAGLLDGDGILVDLQGREAFEAALAEVSAVTGGNAITVANVAETATPWRFFWTLYNQLEGATPFLSDDGATLSVDDASFLEAAELITSWVEKGWLNSNLDYATSQTEMFTGKAGFYLQGEWEISTAQSVEGLDFGMAQIPQIFDRPAVQADSHTFVLPRKDRSPEQRGLAMEFIRSMLDQSLIWAEGGHVPSYLPTFESSEFQELEPQRYYAGAADHAVYDDPAWYGGSGSTFEATVGAQLGLMQQGVLTPERALSAIRDQLEIYTSTPSPL</sequence>
<dbReference type="RefSeq" id="WP_096798096.1">
    <property type="nucleotide sequence ID" value="NZ_CP023564.1"/>
</dbReference>
<dbReference type="OrthoDB" id="4393730at2"/>
<dbReference type="Proteomes" id="UP000217889">
    <property type="component" value="Chromosome"/>
</dbReference>
<keyword evidence="2" id="KW-1185">Reference proteome</keyword>
<proteinExistence type="predicted"/>
<dbReference type="AlphaFoldDB" id="A0A291GTU6"/>
<gene>
    <name evidence="1" type="ORF">CFK41_01600</name>
</gene>
<dbReference type="PROSITE" id="PS51318">
    <property type="entry name" value="TAT"/>
    <property type="match status" value="1"/>
</dbReference>
<dbReference type="InterPro" id="IPR006059">
    <property type="entry name" value="SBP"/>
</dbReference>
<dbReference type="PANTHER" id="PTHR43649:SF14">
    <property type="entry name" value="BLR3389 PROTEIN"/>
    <property type="match status" value="1"/>
</dbReference>
<dbReference type="KEGG" id="bgg:CFK41_01600"/>
<dbReference type="InterPro" id="IPR006311">
    <property type="entry name" value="TAT_signal"/>
</dbReference>
<dbReference type="InterPro" id="IPR050490">
    <property type="entry name" value="Bact_solute-bd_prot1"/>
</dbReference>
<dbReference type="Gene3D" id="3.40.190.10">
    <property type="entry name" value="Periplasmic binding protein-like II"/>
    <property type="match status" value="1"/>
</dbReference>
<organism evidence="1 2">
    <name type="scientific">Brachybacterium ginsengisoli</name>
    <dbReference type="NCBI Taxonomy" id="1331682"/>
    <lineage>
        <taxon>Bacteria</taxon>
        <taxon>Bacillati</taxon>
        <taxon>Actinomycetota</taxon>
        <taxon>Actinomycetes</taxon>
        <taxon>Micrococcales</taxon>
        <taxon>Dermabacteraceae</taxon>
        <taxon>Brachybacterium</taxon>
    </lineage>
</organism>
<dbReference type="SUPFAM" id="SSF53850">
    <property type="entry name" value="Periplasmic binding protein-like II"/>
    <property type="match status" value="1"/>
</dbReference>
<dbReference type="Pfam" id="PF01547">
    <property type="entry name" value="SBP_bac_1"/>
    <property type="match status" value="1"/>
</dbReference>